<reference evidence="4" key="2">
    <citation type="submission" date="2021-04" db="EMBL/GenBank/DDBJ databases">
        <authorList>
            <person name="Podell S."/>
        </authorList>
    </citation>
    <scope>NUCLEOTIDE SEQUENCE</scope>
    <source>
        <strain evidence="4">Hildebrandi</strain>
    </source>
</reference>
<accession>A0A9K3LTN5</accession>
<dbReference type="AlphaFoldDB" id="A0A9K3LTN5"/>
<evidence type="ECO:0000256" key="2">
    <source>
        <dbReference type="SAM" id="SignalP"/>
    </source>
</evidence>
<comment type="caution">
    <text evidence="4">The sequence shown here is derived from an EMBL/GenBank/DDBJ whole genome shotgun (WGS) entry which is preliminary data.</text>
</comment>
<keyword evidence="5" id="KW-1185">Reference proteome</keyword>
<feature type="signal peptide" evidence="2">
    <location>
        <begin position="1"/>
        <end position="25"/>
    </location>
</feature>
<name>A0A9K3LTN5_9STRA</name>
<feature type="region of interest" description="Disordered" evidence="1">
    <location>
        <begin position="788"/>
        <end position="819"/>
    </location>
</feature>
<feature type="compositionally biased region" description="Low complexity" evidence="1">
    <location>
        <begin position="788"/>
        <end position="809"/>
    </location>
</feature>
<dbReference type="InterPro" id="IPR027372">
    <property type="entry name" value="Phytase-like_dom"/>
</dbReference>
<evidence type="ECO:0000313" key="5">
    <source>
        <dbReference type="Proteomes" id="UP000693970"/>
    </source>
</evidence>
<dbReference type="Proteomes" id="UP000693970">
    <property type="component" value="Unassembled WGS sequence"/>
</dbReference>
<organism evidence="4 5">
    <name type="scientific">Nitzschia inconspicua</name>
    <dbReference type="NCBI Taxonomy" id="303405"/>
    <lineage>
        <taxon>Eukaryota</taxon>
        <taxon>Sar</taxon>
        <taxon>Stramenopiles</taxon>
        <taxon>Ochrophyta</taxon>
        <taxon>Bacillariophyta</taxon>
        <taxon>Bacillariophyceae</taxon>
        <taxon>Bacillariophycidae</taxon>
        <taxon>Bacillariales</taxon>
        <taxon>Bacillariaceae</taxon>
        <taxon>Nitzschia</taxon>
    </lineage>
</organism>
<dbReference type="PANTHER" id="PTHR46928:SF1">
    <property type="entry name" value="MESENCHYME-SPECIFIC CELL SURFACE GLYCOPROTEIN"/>
    <property type="match status" value="1"/>
</dbReference>
<dbReference type="InterPro" id="IPR052956">
    <property type="entry name" value="Mesenchyme-surface_protein"/>
</dbReference>
<proteinExistence type="predicted"/>
<dbReference type="OrthoDB" id="425936at2759"/>
<dbReference type="PROSITE" id="PS51257">
    <property type="entry name" value="PROKAR_LIPOPROTEIN"/>
    <property type="match status" value="1"/>
</dbReference>
<sequence length="840" mass="89323">MKVSFVTAFAAVAVSLACSVVAVDGMYFNRNATFYVCSQTEPNCNTDDVTVAEIVDATPDGMKLFYTDSESEHIGVVDISDFTNPVGLATISVEGEPTSVAVVNDKYAVAGVNTSPDFVNVSGQAVIIDVETLEIVRTIELGGQPDAVAVSPDQTFVAIAIENERDEDLDEGRPPQLPPGYLVVMNVADEDPMNWSFETVDLDGGLEGLLFDNDPEPEYVAINSDNICVVTLQENNAIVLVDLATLEVTASFSAGSPLVEMVDVERNGIIEQTGSIEVPREPDAVTWVGGTEFFATADEGDMDGGSRGFTIFDTAGNVVYDSGNELEWWAVRVGQYPESRSSSKGNEPEGILYAEFGDTPYLFVLSERSSVIFVYTVDDVTAPQLVQILPSNARPEGVVAIPERNLLVVASELDERGDKMRSGITIYELVATETPIYPTLISNPIEGETGPYIPFSALSGLASDAPPTMPDGNEDILYSIEDSYYKSSRMFIIDVSTYPAVVTGAIRLTDSLGTLSAALETLPPGLAVNASTTTLINEDQSVNLDLEGISKSVDGGFWIVSEGSGTMGDTDRPYEYPNMLLKVSAAGVIEEAIFLPESLGMVQLRFGFEGVAEDGDYVVVAMQRAWGEDPDPRLAIYSKTSGEFSFVFYPLDEPESQGGGWVGLSDISPLGDGKFLVLERDDQSGPDAAIKKLYSIDLGDFSMGVAEEGGAEIAKQLTPEDIPTIEKTLVLDLIPVVEAATNAKSMEKFEGLAVTASGITYINNDNDGVEDNSGEQLLLNLGVLLTDDGTPSMPTESSPSESPVETPTENGGGSGSSSAVSLAGAASSTLLASCIALYLM</sequence>
<dbReference type="EMBL" id="JAGRRH010000006">
    <property type="protein sequence ID" value="KAG7367779.1"/>
    <property type="molecule type" value="Genomic_DNA"/>
</dbReference>
<feature type="domain" description="Phytase-like" evidence="3">
    <location>
        <begin position="453"/>
        <end position="767"/>
    </location>
</feature>
<dbReference type="PANTHER" id="PTHR46928">
    <property type="entry name" value="MESENCHYME-SPECIFIC CELL SURFACE GLYCOPROTEIN"/>
    <property type="match status" value="1"/>
</dbReference>
<evidence type="ECO:0000256" key="1">
    <source>
        <dbReference type="SAM" id="MobiDB-lite"/>
    </source>
</evidence>
<gene>
    <name evidence="4" type="ORF">IV203_030522</name>
</gene>
<feature type="chain" id="PRO_5039918982" evidence="2">
    <location>
        <begin position="26"/>
        <end position="840"/>
    </location>
</feature>
<reference evidence="4" key="1">
    <citation type="journal article" date="2021" name="Sci. Rep.">
        <title>Diploid genomic architecture of Nitzschia inconspicua, an elite biomass production diatom.</title>
        <authorList>
            <person name="Oliver A."/>
            <person name="Podell S."/>
            <person name="Pinowska A."/>
            <person name="Traller J.C."/>
            <person name="Smith S.R."/>
            <person name="McClure R."/>
            <person name="Beliaev A."/>
            <person name="Bohutskyi P."/>
            <person name="Hill E.A."/>
            <person name="Rabines A."/>
            <person name="Zheng H."/>
            <person name="Allen L.Z."/>
            <person name="Kuo A."/>
            <person name="Grigoriev I.V."/>
            <person name="Allen A.E."/>
            <person name="Hazlebeck D."/>
            <person name="Allen E.E."/>
        </authorList>
    </citation>
    <scope>NUCLEOTIDE SEQUENCE</scope>
    <source>
        <strain evidence="4">Hildebrandi</strain>
    </source>
</reference>
<evidence type="ECO:0000313" key="4">
    <source>
        <dbReference type="EMBL" id="KAG7367779.1"/>
    </source>
</evidence>
<keyword evidence="2" id="KW-0732">Signal</keyword>
<dbReference type="Pfam" id="PF13449">
    <property type="entry name" value="Phytase-like"/>
    <property type="match status" value="1"/>
</dbReference>
<evidence type="ECO:0000259" key="3">
    <source>
        <dbReference type="Pfam" id="PF13449"/>
    </source>
</evidence>
<protein>
    <submittedName>
        <fullName evidence="4">Alkaline phosphatase-like protein</fullName>
    </submittedName>
</protein>